<organism evidence="2">
    <name type="scientific">Leclercia adecarboxylata</name>
    <dbReference type="NCBI Taxonomy" id="83655"/>
    <lineage>
        <taxon>Bacteria</taxon>
        <taxon>Pseudomonadati</taxon>
        <taxon>Pseudomonadota</taxon>
        <taxon>Gammaproteobacteria</taxon>
        <taxon>Enterobacterales</taxon>
        <taxon>Enterobacteriaceae</taxon>
        <taxon>Leclercia</taxon>
    </lineage>
</organism>
<name>A0A482M1M7_9ENTR</name>
<evidence type="ECO:0000313" key="1">
    <source>
        <dbReference type="EMBL" id="MDC6640981.1"/>
    </source>
</evidence>
<gene>
    <name evidence="1" type="ORF">OEZ79_22395</name>
</gene>
<accession>A0A482M1M7</accession>
<dbReference type="EMBL" id="MH909330">
    <property type="protein sequence ID" value="QBQ66623.1"/>
    <property type="molecule type" value="Genomic_DNA"/>
</dbReference>
<sequence length="178" mass="21321">MPYYNGRWHRYSEAERREFGQRKREEYSRDWHMTWFSRKGLKERLWTDSAIEKFLPPPQKAGPIRAWLRKDVLAAEKKDDFRAWMEKRKVWLDARCRLPDIAYATYGLLAIGWDIGAPDKLVRFQKLVWNEGRQDLTDYSHKWQTSPFTGAEFLGWTPDEVACAVCEWFISQSQENKP</sequence>
<evidence type="ECO:0000313" key="2">
    <source>
        <dbReference type="EMBL" id="QBQ66623.1"/>
    </source>
</evidence>
<protein>
    <submittedName>
        <fullName evidence="2">Uncharacterized protein</fullName>
    </submittedName>
</protein>
<geneLocation type="plasmid" evidence="2">
    <name>p707804-1FII</name>
</geneLocation>
<reference evidence="1" key="2">
    <citation type="journal article" date="2023" name="Genes Genomics">
        <title>Genomic insights of Leclercia adecarboxylata strains linked to an outbreak in public hospitals in Mexico.</title>
        <authorList>
            <person name="Barrios-Villa E."/>
            <person name="Pacheco-Flores B."/>
            <person name="Lozano-Zarain P."/>
            <person name="Del Campo-Ortega R."/>
            <person name="de Jesus Ascencio-Montiel I."/>
            <person name="Gonzalez-Leon M."/>
            <person name="Camorlinga-Ponce M."/>
            <person name="Gaytan Cervantes F.J."/>
            <person name="Gonzalez Torres C."/>
            <person name="Aguilar E."/>
            <person name="Gonzalez Ibarra J."/>
            <person name="Torres Lopez F.J."/>
            <person name="Rosas-Vargas H."/>
            <person name="Gonzalez-Bonilla C.R."/>
            <person name="Del Carmen Rocha-Gracia R."/>
        </authorList>
    </citation>
    <scope>NUCLEOTIDE SEQUENCE</scope>
    <source>
        <strain evidence="1">Lac40</strain>
    </source>
</reference>
<reference evidence="2" key="1">
    <citation type="submission" date="2018-09" db="EMBL/GenBank/DDBJ databases">
        <authorList>
            <person name="Yuan Q."/>
            <person name="Jiang X."/>
            <person name="Jing Y."/>
            <person name="Cheng Q."/>
            <person name="Zhou D."/>
        </authorList>
    </citation>
    <scope>NUCLEOTIDE SEQUENCE</scope>
    <source>
        <strain evidence="2">150707804</strain>
        <plasmid evidence="2">p707804-1FII</plasmid>
    </source>
</reference>
<dbReference type="Proteomes" id="UP001149314">
    <property type="component" value="Unassembled WGS sequence"/>
</dbReference>
<proteinExistence type="predicted"/>
<dbReference type="EMBL" id="JAOURS010000038">
    <property type="protein sequence ID" value="MDC6640981.1"/>
    <property type="molecule type" value="Genomic_DNA"/>
</dbReference>
<dbReference type="RefSeq" id="WP_217258939.1">
    <property type="nucleotide sequence ID" value="NZ_JAIPRI010000020.1"/>
</dbReference>
<keyword evidence="2" id="KW-0614">Plasmid</keyword>
<dbReference type="AlphaFoldDB" id="A0A482M1M7"/>